<evidence type="ECO:0000313" key="5">
    <source>
        <dbReference type="Proteomes" id="UP001307849"/>
    </source>
</evidence>
<sequence length="420" mass="46617">MHPQSLRRLHLIISILLAILTITNASPAYNGITKLPRIASPTSSLSSISDTKVSTDSTPDFMKWLPPSPRNISTQQNVHDDEEVIPYEILPVIHPDMLCVPIAIPEIDASSGDCKIDSFCSPFDPKPVHVNKNNTTTTTTSTPQTHHLKGRYSPHHHQRQEPPGTFYAITLPGSTIPIYFPTATLPPSHKPHKAYPPGAHPLFEYSTITVPPDPTSPIFIPIESHTQVPTHPSSQLNPLQKPCRIPKIYEGICHPLVIPSIVLTAYFLSTYILYSGDPSRPVFPVYQPPPPPPPPLNPNLPHFYHNLHNYRRQQASTAGSYLYPPVATIGYGIRKNLLCLVNFFCGGPEEDVPVHPNQYRPSMLNINPQDRVNRLEEIKRANQTSCYFLTTLLTYGAGLIILGSFLGGLCSCVRSECEFS</sequence>
<dbReference type="Proteomes" id="UP001307849">
    <property type="component" value="Unassembled WGS sequence"/>
</dbReference>
<evidence type="ECO:0000256" key="2">
    <source>
        <dbReference type="SAM" id="Phobius"/>
    </source>
</evidence>
<feature type="chain" id="PRO_5042843872" evidence="3">
    <location>
        <begin position="26"/>
        <end position="420"/>
    </location>
</feature>
<evidence type="ECO:0000256" key="3">
    <source>
        <dbReference type="SAM" id="SignalP"/>
    </source>
</evidence>
<dbReference type="AlphaFoldDB" id="A0AAN8RTT5"/>
<keyword evidence="3" id="KW-0732">Signal</keyword>
<name>A0AAN8RTT5_9PEZI</name>
<feature type="transmembrane region" description="Helical" evidence="2">
    <location>
        <begin position="386"/>
        <end position="409"/>
    </location>
</feature>
<feature type="signal peptide" evidence="3">
    <location>
        <begin position="1"/>
        <end position="25"/>
    </location>
</feature>
<keyword evidence="2" id="KW-1133">Transmembrane helix</keyword>
<proteinExistence type="predicted"/>
<organism evidence="4 5">
    <name type="scientific">Arthrobotrys conoides</name>
    <dbReference type="NCBI Taxonomy" id="74498"/>
    <lineage>
        <taxon>Eukaryota</taxon>
        <taxon>Fungi</taxon>
        <taxon>Dikarya</taxon>
        <taxon>Ascomycota</taxon>
        <taxon>Pezizomycotina</taxon>
        <taxon>Orbiliomycetes</taxon>
        <taxon>Orbiliales</taxon>
        <taxon>Orbiliaceae</taxon>
        <taxon>Arthrobotrys</taxon>
    </lineage>
</organism>
<reference evidence="4 5" key="1">
    <citation type="submission" date="2019-10" db="EMBL/GenBank/DDBJ databases">
        <authorList>
            <person name="Palmer J.M."/>
        </authorList>
    </citation>
    <scope>NUCLEOTIDE SEQUENCE [LARGE SCALE GENOMIC DNA]</scope>
    <source>
        <strain evidence="4 5">TWF506</strain>
    </source>
</reference>
<feature type="compositionally biased region" description="Basic residues" evidence="1">
    <location>
        <begin position="146"/>
        <end position="158"/>
    </location>
</feature>
<keyword evidence="5" id="KW-1185">Reference proteome</keyword>
<accession>A0AAN8RTT5</accession>
<dbReference type="EMBL" id="JAVHJM010000013">
    <property type="protein sequence ID" value="KAK6499510.1"/>
    <property type="molecule type" value="Genomic_DNA"/>
</dbReference>
<comment type="caution">
    <text evidence="4">The sequence shown here is derived from an EMBL/GenBank/DDBJ whole genome shotgun (WGS) entry which is preliminary data.</text>
</comment>
<evidence type="ECO:0000256" key="1">
    <source>
        <dbReference type="SAM" id="MobiDB-lite"/>
    </source>
</evidence>
<protein>
    <submittedName>
        <fullName evidence="4">Uncharacterized protein</fullName>
    </submittedName>
</protein>
<feature type="compositionally biased region" description="Low complexity" evidence="1">
    <location>
        <begin position="135"/>
        <end position="145"/>
    </location>
</feature>
<keyword evidence="2" id="KW-0472">Membrane</keyword>
<feature type="region of interest" description="Disordered" evidence="1">
    <location>
        <begin position="134"/>
        <end position="160"/>
    </location>
</feature>
<evidence type="ECO:0000313" key="4">
    <source>
        <dbReference type="EMBL" id="KAK6499510.1"/>
    </source>
</evidence>
<feature type="transmembrane region" description="Helical" evidence="2">
    <location>
        <begin position="256"/>
        <end position="274"/>
    </location>
</feature>
<gene>
    <name evidence="4" type="ORF">TWF506_004140</name>
</gene>
<keyword evidence="2" id="KW-0812">Transmembrane</keyword>